<feature type="compositionally biased region" description="Basic and acidic residues" evidence="3">
    <location>
        <begin position="1003"/>
        <end position="1015"/>
    </location>
</feature>
<dbReference type="Proteomes" id="UP000824890">
    <property type="component" value="Unassembled WGS sequence"/>
</dbReference>
<comment type="caution">
    <text evidence="5">The sequence shown here is derived from an EMBL/GenBank/DDBJ whole genome shotgun (WGS) entry which is preliminary data.</text>
</comment>
<keyword evidence="1" id="KW-0677">Repeat</keyword>
<evidence type="ECO:0000259" key="4">
    <source>
        <dbReference type="Pfam" id="PF23598"/>
    </source>
</evidence>
<feature type="compositionally biased region" description="Basic and acidic residues" evidence="3">
    <location>
        <begin position="688"/>
        <end position="978"/>
    </location>
</feature>
<dbReference type="InterPro" id="IPR055414">
    <property type="entry name" value="LRR_R13L4/SHOC2-like"/>
</dbReference>
<feature type="compositionally biased region" description="Basic and acidic residues" evidence="3">
    <location>
        <begin position="668"/>
        <end position="677"/>
    </location>
</feature>
<dbReference type="InterPro" id="IPR032675">
    <property type="entry name" value="LRR_dom_sf"/>
</dbReference>
<feature type="compositionally biased region" description="Basic and acidic residues" evidence="3">
    <location>
        <begin position="629"/>
        <end position="648"/>
    </location>
</feature>
<dbReference type="InterPro" id="IPR036388">
    <property type="entry name" value="WH-like_DNA-bd_sf"/>
</dbReference>
<dbReference type="PANTHER" id="PTHR23155">
    <property type="entry name" value="DISEASE RESISTANCE PROTEIN RP"/>
    <property type="match status" value="1"/>
</dbReference>
<sequence length="1129" mass="128369">MAQKCTIDQIKDVLSDLQSQLDAIKESKKDTVLDLQSELDAPTQSEKDNVVDKNEEPVDKPVEEKRTQSSSWWGRIRETVKKGFRVKKESSAYASDNGEGSQGQDQEEANLEILKLQNDIRQMKAAFEKLAHFQSNISKSLEIEVPSNKLRAILLKTDSAKSRARDLKEIRRKVLNLKGQIPSLLKKQSSIGLSVTDSQTSEENGQIVETGSDILLPGLHVSDDFKHSSAFEEVVETFEVLEFTYMLCLLSFAVFPENKEVKKTMLMYWWIGEGFISYEDSENTVTRILDELSRKGLVEPAEDERKLKTGGYKMDPHVHAAVVYLASRNGLGLFDLYSERKLKMQCSESHNVCLVKRSSLQPEAKASKMPLKDMNSIFNSSERYPDFTFKWFPEMDSLKVLYLGRWERTAKRHIEVESTEFLKDIKSLKNLRLASFQGISRIENLKKLPCSLPRLVILDLRACYNLEGLPEDIGSLESLIYLDVSECYMLDRMPREISRLKTLQVLKGFVISQSDNEKECAVKHLANLRKLSITVNRYQFKVEDFMESLKDLKQLESLKIAWGARFRYEEEWGKGGQLEETDEAKGSTETANEENPPKEGNDEKKGQTNEESLKADKVVDGDEGNAAQEEGKKQDKVDAEKSRSEDGVIKASPSSESTNKSDTVNPEEGMKRDEVSSKPDMVTEGDEKDTVKSKPDDHQSGDKPEEKRDGEEDKTEGEKKDEVKADVSEVDKKTSTPQEESKDTIQSNPDDHQRGEKQEEKRDGEEDKTEGEKKDEVKPEISEVDKKTNKVDEKTSPAQESKDTMIQSKADDHQRGDNQEEKRDIIEEANTKDEVKAENSKPDKVDEKTSPPQESKDTMIQSKPDDHQRGEKQEEKRDIIEEANTKDEVKAENSKPDKVDEKTSPAQESKDTMIQSKADDHQRGDNQEEKRDIIEEEGKKKDEVKAENSKPDKVDKKTSPAQESKDTMIQSKADDHQRAPVQKKQAIKESGSRKSKLFNMTRTETKKHGKGRQEDSGIGTSKLPSSLRKLELECYPEKNPPVWLNPKTLDKLEKLSIKGGSLSRFSDKPSNAENKCSVQILRLKYLHEFKAEWKDLQGLFPQLKLLEKFKCPEVAFCPTDGNGVWRSQP</sequence>
<feature type="region of interest" description="Disordered" evidence="3">
    <location>
        <begin position="29"/>
        <end position="69"/>
    </location>
</feature>
<feature type="region of interest" description="Disordered" evidence="3">
    <location>
        <begin position="574"/>
        <end position="1023"/>
    </location>
</feature>
<accession>A0ABQ7YLT9</accession>
<evidence type="ECO:0000313" key="5">
    <source>
        <dbReference type="EMBL" id="KAH0869184.1"/>
    </source>
</evidence>
<name>A0ABQ7YLT9_BRANA</name>
<dbReference type="Gene3D" id="1.10.10.10">
    <property type="entry name" value="Winged helix-like DNA-binding domain superfamily/Winged helix DNA-binding domain"/>
    <property type="match status" value="1"/>
</dbReference>
<feature type="domain" description="Disease resistance R13L4/SHOC-2-like LRR" evidence="4">
    <location>
        <begin position="397"/>
        <end position="580"/>
    </location>
</feature>
<feature type="compositionally biased region" description="Polar residues" evidence="3">
    <location>
        <begin position="652"/>
        <end position="664"/>
    </location>
</feature>
<dbReference type="Pfam" id="PF23598">
    <property type="entry name" value="LRR_14"/>
    <property type="match status" value="1"/>
</dbReference>
<evidence type="ECO:0000256" key="1">
    <source>
        <dbReference type="ARBA" id="ARBA00022737"/>
    </source>
</evidence>
<dbReference type="Gene3D" id="3.80.10.10">
    <property type="entry name" value="Ribonuclease Inhibitor"/>
    <property type="match status" value="1"/>
</dbReference>
<gene>
    <name evidence="5" type="ORF">HID58_076206</name>
</gene>
<dbReference type="PANTHER" id="PTHR23155:SF1076">
    <property type="entry name" value="LEUCINE-RICH REPEAT (LRR) FAMILY PROTEIN-RELATED"/>
    <property type="match status" value="1"/>
</dbReference>
<reference evidence="5 6" key="1">
    <citation type="submission" date="2021-05" db="EMBL/GenBank/DDBJ databases">
        <title>Genome Assembly of Synthetic Allotetraploid Brassica napus Reveals Homoeologous Exchanges between Subgenomes.</title>
        <authorList>
            <person name="Davis J.T."/>
        </authorList>
    </citation>
    <scope>NUCLEOTIDE SEQUENCE [LARGE SCALE GENOMIC DNA]</scope>
    <source>
        <strain evidence="6">cv. Da-Ae</strain>
        <tissue evidence="5">Seedling</tissue>
    </source>
</reference>
<proteinExistence type="predicted"/>
<evidence type="ECO:0000256" key="3">
    <source>
        <dbReference type="SAM" id="MobiDB-lite"/>
    </source>
</evidence>
<keyword evidence="2" id="KW-0611">Plant defense</keyword>
<evidence type="ECO:0000313" key="6">
    <source>
        <dbReference type="Proteomes" id="UP000824890"/>
    </source>
</evidence>
<feature type="compositionally biased region" description="Basic and acidic residues" evidence="3">
    <location>
        <begin position="595"/>
        <end position="620"/>
    </location>
</feature>
<feature type="compositionally biased region" description="Basic and acidic residues" evidence="3">
    <location>
        <begin position="45"/>
        <end position="67"/>
    </location>
</feature>
<evidence type="ECO:0000256" key="2">
    <source>
        <dbReference type="ARBA" id="ARBA00022821"/>
    </source>
</evidence>
<dbReference type="EMBL" id="JAGKQM010000017">
    <property type="protein sequence ID" value="KAH0869184.1"/>
    <property type="molecule type" value="Genomic_DNA"/>
</dbReference>
<protein>
    <recommendedName>
        <fullName evidence="4">Disease resistance R13L4/SHOC-2-like LRR domain-containing protein</fullName>
    </recommendedName>
</protein>
<organism evidence="5 6">
    <name type="scientific">Brassica napus</name>
    <name type="common">Rape</name>
    <dbReference type="NCBI Taxonomy" id="3708"/>
    <lineage>
        <taxon>Eukaryota</taxon>
        <taxon>Viridiplantae</taxon>
        <taxon>Streptophyta</taxon>
        <taxon>Embryophyta</taxon>
        <taxon>Tracheophyta</taxon>
        <taxon>Spermatophyta</taxon>
        <taxon>Magnoliopsida</taxon>
        <taxon>eudicotyledons</taxon>
        <taxon>Gunneridae</taxon>
        <taxon>Pentapetalae</taxon>
        <taxon>rosids</taxon>
        <taxon>malvids</taxon>
        <taxon>Brassicales</taxon>
        <taxon>Brassicaceae</taxon>
        <taxon>Brassiceae</taxon>
        <taxon>Brassica</taxon>
    </lineage>
</organism>
<dbReference type="InterPro" id="IPR044974">
    <property type="entry name" value="Disease_R_plants"/>
</dbReference>
<dbReference type="SUPFAM" id="SSF52058">
    <property type="entry name" value="L domain-like"/>
    <property type="match status" value="1"/>
</dbReference>
<keyword evidence="6" id="KW-1185">Reference proteome</keyword>